<keyword evidence="3" id="KW-1185">Reference proteome</keyword>
<dbReference type="EMBL" id="CP126662">
    <property type="protein sequence ID" value="WKA05013.1"/>
    <property type="molecule type" value="Genomic_DNA"/>
</dbReference>
<keyword evidence="1" id="KW-0175">Coiled coil</keyword>
<accession>A0ABY9DBG9</accession>
<evidence type="ECO:0000256" key="1">
    <source>
        <dbReference type="SAM" id="Coils"/>
    </source>
</evidence>
<evidence type="ECO:0000313" key="2">
    <source>
        <dbReference type="EMBL" id="WKA05013.1"/>
    </source>
</evidence>
<name>A0ABY9DBG9_VITVI</name>
<reference evidence="2 3" key="1">
    <citation type="journal article" date="2023" name="Hortic Res">
        <title>The complete reference genome for grapevine (Vitis vinifera L.) genetics and breeding.</title>
        <authorList>
            <person name="Shi X."/>
            <person name="Cao S."/>
            <person name="Wang X."/>
            <person name="Huang S."/>
            <person name="Wang Y."/>
            <person name="Liu Z."/>
            <person name="Liu W."/>
            <person name="Leng X."/>
            <person name="Peng Y."/>
            <person name="Wang N."/>
            <person name="Wang Y."/>
            <person name="Ma Z."/>
            <person name="Xu X."/>
            <person name="Zhang F."/>
            <person name="Xue H."/>
            <person name="Zhong H."/>
            <person name="Wang Y."/>
            <person name="Zhang K."/>
            <person name="Velt A."/>
            <person name="Avia K."/>
            <person name="Holtgrawe D."/>
            <person name="Grimplet J."/>
            <person name="Matus J.T."/>
            <person name="Ware D."/>
            <person name="Wu X."/>
            <person name="Wang H."/>
            <person name="Liu C."/>
            <person name="Fang Y."/>
            <person name="Rustenholz C."/>
            <person name="Cheng Z."/>
            <person name="Xiao H."/>
            <person name="Zhou Y."/>
        </authorList>
    </citation>
    <scope>NUCLEOTIDE SEQUENCE [LARGE SCALE GENOMIC DNA]</scope>
    <source>
        <strain evidence="3">cv. Pinot noir / PN40024</strain>
        <tissue evidence="2">Leaf</tissue>
    </source>
</reference>
<gene>
    <name evidence="2" type="ORF">VitviT2T_023002</name>
</gene>
<dbReference type="PANTHER" id="PTHR33704">
    <property type="entry name" value="PROTEIN HEAT INTOLERANT 4-RELATED"/>
    <property type="match status" value="1"/>
</dbReference>
<feature type="coiled-coil region" evidence="1">
    <location>
        <begin position="57"/>
        <end position="84"/>
    </location>
</feature>
<sequence>MYVELTTPRIAVWNDFLVKQRIKLELEMLGGFGKVEEFTNNLIEEDEFDADQKDAFKNFVKDNVQEAKKANRQAREARKKALQK</sequence>
<organism evidence="2 3">
    <name type="scientific">Vitis vinifera</name>
    <name type="common">Grape</name>
    <dbReference type="NCBI Taxonomy" id="29760"/>
    <lineage>
        <taxon>Eukaryota</taxon>
        <taxon>Viridiplantae</taxon>
        <taxon>Streptophyta</taxon>
        <taxon>Embryophyta</taxon>
        <taxon>Tracheophyta</taxon>
        <taxon>Spermatophyta</taxon>
        <taxon>Magnoliopsida</taxon>
        <taxon>eudicotyledons</taxon>
        <taxon>Gunneridae</taxon>
        <taxon>Pentapetalae</taxon>
        <taxon>rosids</taxon>
        <taxon>Vitales</taxon>
        <taxon>Vitaceae</taxon>
        <taxon>Viteae</taxon>
        <taxon>Vitis</taxon>
    </lineage>
</organism>
<dbReference type="InterPro" id="IPR039313">
    <property type="entry name" value="HIT4"/>
</dbReference>
<evidence type="ECO:0000313" key="3">
    <source>
        <dbReference type="Proteomes" id="UP001227230"/>
    </source>
</evidence>
<protein>
    <submittedName>
        <fullName evidence="2">Uncharacterized protein</fullName>
    </submittedName>
</protein>
<dbReference type="PANTHER" id="PTHR33704:SF1">
    <property type="entry name" value="PROTEIN HEAT INTOLERANT 4-RELATED"/>
    <property type="match status" value="1"/>
</dbReference>
<proteinExistence type="predicted"/>
<dbReference type="Proteomes" id="UP001227230">
    <property type="component" value="Chromosome 15"/>
</dbReference>